<accession>A0A8B8JZX8</accession>
<evidence type="ECO:0000256" key="1">
    <source>
        <dbReference type="ARBA" id="ARBA00022737"/>
    </source>
</evidence>
<name>A0A8B8JZX8_ABRPR</name>
<proteinExistence type="predicted"/>
<dbReference type="PANTHER" id="PTHR36766">
    <property type="entry name" value="PLANT BROAD-SPECTRUM MILDEW RESISTANCE PROTEIN RPW8"/>
    <property type="match status" value="1"/>
</dbReference>
<dbReference type="RefSeq" id="XP_027336936.1">
    <property type="nucleotide sequence ID" value="XM_027481135.1"/>
</dbReference>
<evidence type="ECO:0000313" key="8">
    <source>
        <dbReference type="RefSeq" id="XP_027336936.1"/>
    </source>
</evidence>
<dbReference type="PRINTS" id="PR00364">
    <property type="entry name" value="DISEASERSIST"/>
</dbReference>
<dbReference type="AlphaFoldDB" id="A0A8B8JZX8"/>
<evidence type="ECO:0000313" key="7">
    <source>
        <dbReference type="Proteomes" id="UP000694853"/>
    </source>
</evidence>
<keyword evidence="7" id="KW-1185">Reference proteome</keyword>
<dbReference type="InterPro" id="IPR041118">
    <property type="entry name" value="Rx_N"/>
</dbReference>
<feature type="domain" description="Disease resistance N-terminal" evidence="6">
    <location>
        <begin position="11"/>
        <end position="97"/>
    </location>
</feature>
<sequence>MAEYESVPFAVVSNLIHRLASPDFLEFEQEYAVMKDLEALKKTIGSINDVLLDADYKQEKEVRVRNWISDFKEVFHAADDFLDDLAFQLKRDKLDAAEGKEVNKVLRSISSSNQIPLYNEMPRKIEEIRESFKGVVKDMDKLKLSPRLFKQDSEWRETCSFVLESDIIGRDDSKKEIISLLRQPREKQKVSVIAIVGIGGLGKTALAQLVYNDLEVQNVFEKKMWVCVSDNFEVKTILKKILQSVTRCQTADWSSLDYLQEELQKNLSGKKYLLVLDDVWNESYDKWDKLRKYLMCGAQDSMILMTTRSQNVAKAMTASTSYLLEGLTDEESWNLLRNIAFEDEYKRVNQNLESMGKEIAKKCKGVPLAVKTLGGMLRGQTEESEWEDVSRGDFWNLCKE</sequence>
<dbReference type="GO" id="GO:0043531">
    <property type="term" value="F:ADP binding"/>
    <property type="evidence" value="ECO:0007669"/>
    <property type="project" value="InterPro"/>
</dbReference>
<gene>
    <name evidence="8" type="primary">LOC113850562</name>
</gene>
<evidence type="ECO:0000259" key="6">
    <source>
        <dbReference type="Pfam" id="PF18052"/>
    </source>
</evidence>
<dbReference type="KEGG" id="aprc:113850562"/>
<dbReference type="Gene3D" id="1.20.5.4130">
    <property type="match status" value="1"/>
</dbReference>
<dbReference type="GO" id="GO:0005524">
    <property type="term" value="F:ATP binding"/>
    <property type="evidence" value="ECO:0007669"/>
    <property type="project" value="UniProtKB-KW"/>
</dbReference>
<dbReference type="Gene3D" id="3.40.50.300">
    <property type="entry name" value="P-loop containing nucleotide triphosphate hydrolases"/>
    <property type="match status" value="1"/>
</dbReference>
<evidence type="ECO:0000256" key="4">
    <source>
        <dbReference type="ARBA" id="ARBA00022840"/>
    </source>
</evidence>
<evidence type="ECO:0000256" key="2">
    <source>
        <dbReference type="ARBA" id="ARBA00022741"/>
    </source>
</evidence>
<dbReference type="InterPro" id="IPR002182">
    <property type="entry name" value="NB-ARC"/>
</dbReference>
<reference evidence="8" key="2">
    <citation type="submission" date="2025-08" db="UniProtKB">
        <authorList>
            <consortium name="RefSeq"/>
        </authorList>
    </citation>
    <scope>IDENTIFICATION</scope>
    <source>
        <tissue evidence="8">Young leaves</tissue>
    </source>
</reference>
<protein>
    <submittedName>
        <fullName evidence="8">Disease resistance protein RGA1 isoform X1</fullName>
    </submittedName>
</protein>
<keyword evidence="3" id="KW-0611">Plant defense</keyword>
<evidence type="ECO:0000256" key="3">
    <source>
        <dbReference type="ARBA" id="ARBA00022821"/>
    </source>
</evidence>
<keyword evidence="1" id="KW-0677">Repeat</keyword>
<organism evidence="7 8">
    <name type="scientific">Abrus precatorius</name>
    <name type="common">Indian licorice</name>
    <name type="synonym">Glycine abrus</name>
    <dbReference type="NCBI Taxonomy" id="3816"/>
    <lineage>
        <taxon>Eukaryota</taxon>
        <taxon>Viridiplantae</taxon>
        <taxon>Streptophyta</taxon>
        <taxon>Embryophyta</taxon>
        <taxon>Tracheophyta</taxon>
        <taxon>Spermatophyta</taxon>
        <taxon>Magnoliopsida</taxon>
        <taxon>eudicotyledons</taxon>
        <taxon>Gunneridae</taxon>
        <taxon>Pentapetalae</taxon>
        <taxon>rosids</taxon>
        <taxon>fabids</taxon>
        <taxon>Fabales</taxon>
        <taxon>Fabaceae</taxon>
        <taxon>Papilionoideae</taxon>
        <taxon>50 kb inversion clade</taxon>
        <taxon>NPAAA clade</taxon>
        <taxon>indigoferoid/millettioid clade</taxon>
        <taxon>Abreae</taxon>
        <taxon>Abrus</taxon>
    </lineage>
</organism>
<dbReference type="GO" id="GO:0006952">
    <property type="term" value="P:defense response"/>
    <property type="evidence" value="ECO:0007669"/>
    <property type="project" value="UniProtKB-KW"/>
</dbReference>
<dbReference type="OrthoDB" id="1690427at2759"/>
<dbReference type="Proteomes" id="UP000694853">
    <property type="component" value="Unplaced"/>
</dbReference>
<dbReference type="Pfam" id="PF00931">
    <property type="entry name" value="NB-ARC"/>
    <property type="match status" value="1"/>
</dbReference>
<dbReference type="PANTHER" id="PTHR36766:SF40">
    <property type="entry name" value="DISEASE RESISTANCE PROTEIN RGA3"/>
    <property type="match status" value="1"/>
</dbReference>
<dbReference type="InterPro" id="IPR042197">
    <property type="entry name" value="Apaf_helical"/>
</dbReference>
<keyword evidence="4" id="KW-0067">ATP-binding</keyword>
<dbReference type="Pfam" id="PF18052">
    <property type="entry name" value="Rx_N"/>
    <property type="match status" value="1"/>
</dbReference>
<dbReference type="Gene3D" id="1.10.8.430">
    <property type="entry name" value="Helical domain of apoptotic protease-activating factors"/>
    <property type="match status" value="1"/>
</dbReference>
<dbReference type="GeneID" id="113850562"/>
<dbReference type="SUPFAM" id="SSF52540">
    <property type="entry name" value="P-loop containing nucleoside triphosphate hydrolases"/>
    <property type="match status" value="1"/>
</dbReference>
<dbReference type="FunFam" id="3.40.50.300:FF:001091">
    <property type="entry name" value="Probable disease resistance protein At1g61300"/>
    <property type="match status" value="1"/>
</dbReference>
<reference evidence="7" key="1">
    <citation type="journal article" date="2019" name="Toxins">
        <title>Detection of Abrin-Like and Prepropulchellin-Like Toxin Genes and Transcripts Using Whole Genome Sequencing and Full-Length Transcript Sequencing of Abrus precatorius.</title>
        <authorList>
            <person name="Hovde B.T."/>
            <person name="Daligault H.E."/>
            <person name="Hanschen E.R."/>
            <person name="Kunde Y.A."/>
            <person name="Johnson M.B."/>
            <person name="Starkenburg S.R."/>
            <person name="Johnson S.L."/>
        </authorList>
    </citation>
    <scope>NUCLEOTIDE SEQUENCE [LARGE SCALE GENOMIC DNA]</scope>
</reference>
<evidence type="ECO:0000259" key="5">
    <source>
        <dbReference type="Pfam" id="PF00931"/>
    </source>
</evidence>
<keyword evidence="2" id="KW-0547">Nucleotide-binding</keyword>
<dbReference type="InterPro" id="IPR027417">
    <property type="entry name" value="P-loop_NTPase"/>
</dbReference>
<feature type="domain" description="NB-ARC" evidence="5">
    <location>
        <begin position="172"/>
        <end position="344"/>
    </location>
</feature>